<evidence type="ECO:0000313" key="2">
    <source>
        <dbReference type="EMBL" id="KAG7041037.1"/>
    </source>
</evidence>
<feature type="non-terminal residue" evidence="2">
    <location>
        <position position="1"/>
    </location>
</feature>
<gene>
    <name evidence="2" type="ORF">JMJ77_008742</name>
</gene>
<name>A0A9P7UB20_9PEZI</name>
<sequence length="76" mass="8536">PRQISAATKSTWRGGPSVRRPLARSPGLEVPDDRGTHKRRENPISNIEEADAASCLSRNPPFMNWKPKRCRLSIVD</sequence>
<dbReference type="AlphaFoldDB" id="A0A9P7UB20"/>
<dbReference type="EMBL" id="JAESDN010000016">
    <property type="protein sequence ID" value="KAG7041037.1"/>
    <property type="molecule type" value="Genomic_DNA"/>
</dbReference>
<organism evidence="2 3">
    <name type="scientific">Colletotrichum scovillei</name>
    <dbReference type="NCBI Taxonomy" id="1209932"/>
    <lineage>
        <taxon>Eukaryota</taxon>
        <taxon>Fungi</taxon>
        <taxon>Dikarya</taxon>
        <taxon>Ascomycota</taxon>
        <taxon>Pezizomycotina</taxon>
        <taxon>Sordariomycetes</taxon>
        <taxon>Hypocreomycetidae</taxon>
        <taxon>Glomerellales</taxon>
        <taxon>Glomerellaceae</taxon>
        <taxon>Colletotrichum</taxon>
        <taxon>Colletotrichum acutatum species complex</taxon>
    </lineage>
</organism>
<evidence type="ECO:0000256" key="1">
    <source>
        <dbReference type="SAM" id="MobiDB-lite"/>
    </source>
</evidence>
<protein>
    <submittedName>
        <fullName evidence="2">Uncharacterized protein</fullName>
    </submittedName>
</protein>
<dbReference type="Proteomes" id="UP000699042">
    <property type="component" value="Unassembled WGS sequence"/>
</dbReference>
<comment type="caution">
    <text evidence="2">The sequence shown here is derived from an EMBL/GenBank/DDBJ whole genome shotgun (WGS) entry which is preliminary data.</text>
</comment>
<feature type="compositionally biased region" description="Polar residues" evidence="1">
    <location>
        <begin position="1"/>
        <end position="11"/>
    </location>
</feature>
<evidence type="ECO:0000313" key="3">
    <source>
        <dbReference type="Proteomes" id="UP000699042"/>
    </source>
</evidence>
<reference evidence="2" key="1">
    <citation type="submission" date="2021-05" db="EMBL/GenBank/DDBJ databases">
        <title>Comparative genomics of three Colletotrichum scovillei strains and genetic complementation revealed genes involved fungal growth and virulence on chili pepper.</title>
        <authorList>
            <person name="Hsieh D.-K."/>
            <person name="Chuang S.-C."/>
            <person name="Chen C.-Y."/>
            <person name="Chao Y.-T."/>
            <person name="Lu M.-Y.J."/>
            <person name="Lee M.-H."/>
            <person name="Shih M.-C."/>
        </authorList>
    </citation>
    <scope>NUCLEOTIDE SEQUENCE</scope>
    <source>
        <strain evidence="2">Coll-153</strain>
    </source>
</reference>
<feature type="non-terminal residue" evidence="2">
    <location>
        <position position="76"/>
    </location>
</feature>
<feature type="region of interest" description="Disordered" evidence="1">
    <location>
        <begin position="1"/>
        <end position="63"/>
    </location>
</feature>
<proteinExistence type="predicted"/>
<accession>A0A9P7UB20</accession>
<keyword evidence="3" id="KW-1185">Reference proteome</keyword>